<protein>
    <submittedName>
        <fullName evidence="3">Signal transduction histidine kinase</fullName>
    </submittedName>
</protein>
<keyword evidence="3" id="KW-0418">Kinase</keyword>
<dbReference type="Gene3D" id="3.30.565.10">
    <property type="entry name" value="Histidine kinase-like ATPase, C-terminal domain"/>
    <property type="match status" value="1"/>
</dbReference>
<dbReference type="GO" id="GO:0016301">
    <property type="term" value="F:kinase activity"/>
    <property type="evidence" value="ECO:0007669"/>
    <property type="project" value="UniProtKB-KW"/>
</dbReference>
<dbReference type="AlphaFoldDB" id="A0A450UD51"/>
<dbReference type="EMBL" id="CAADFI010000019">
    <property type="protein sequence ID" value="VFJ91572.1"/>
    <property type="molecule type" value="Genomic_DNA"/>
</dbReference>
<evidence type="ECO:0000256" key="1">
    <source>
        <dbReference type="PROSITE-ProRule" id="PRU00169"/>
    </source>
</evidence>
<name>A0A450UD51_9GAMM</name>
<dbReference type="InterPro" id="IPR011006">
    <property type="entry name" value="CheY-like_superfamily"/>
</dbReference>
<gene>
    <name evidence="3" type="ORF">BECKH772A_GA0070896_100212</name>
    <name evidence="4" type="ORF">BECKH772B_GA0070898_100192</name>
    <name evidence="5" type="ORF">BECKH772C_GA0070978_100192</name>
</gene>
<dbReference type="PROSITE" id="PS50110">
    <property type="entry name" value="RESPONSE_REGULATORY"/>
    <property type="match status" value="1"/>
</dbReference>
<dbReference type="InterPro" id="IPR029016">
    <property type="entry name" value="GAF-like_dom_sf"/>
</dbReference>
<organism evidence="3">
    <name type="scientific">Candidatus Kentrum eta</name>
    <dbReference type="NCBI Taxonomy" id="2126337"/>
    <lineage>
        <taxon>Bacteria</taxon>
        <taxon>Pseudomonadati</taxon>
        <taxon>Pseudomonadota</taxon>
        <taxon>Gammaproteobacteria</taxon>
        <taxon>Candidatus Kentrum</taxon>
    </lineage>
</organism>
<reference evidence="3" key="1">
    <citation type="submission" date="2019-02" db="EMBL/GenBank/DDBJ databases">
        <authorList>
            <person name="Gruber-Vodicka R. H."/>
            <person name="Seah K. B. B."/>
        </authorList>
    </citation>
    <scope>NUCLEOTIDE SEQUENCE</scope>
    <source>
        <strain evidence="5">BECK_SA2B12</strain>
        <strain evidence="3">BECK_SA2B15</strain>
        <strain evidence="4">BECK_SA2B20</strain>
    </source>
</reference>
<proteinExistence type="predicted"/>
<keyword evidence="3" id="KW-0808">Transferase</keyword>
<feature type="domain" description="Response regulatory" evidence="2">
    <location>
        <begin position="5"/>
        <end position="119"/>
    </location>
</feature>
<evidence type="ECO:0000259" key="2">
    <source>
        <dbReference type="PROSITE" id="PS50110"/>
    </source>
</evidence>
<feature type="modified residue" description="4-aspartylphosphate" evidence="1">
    <location>
        <position position="54"/>
    </location>
</feature>
<dbReference type="Gene3D" id="3.40.50.2300">
    <property type="match status" value="1"/>
</dbReference>
<dbReference type="EMBL" id="CAADFJ010000019">
    <property type="protein sequence ID" value="VFJ98157.1"/>
    <property type="molecule type" value="Genomic_DNA"/>
</dbReference>
<dbReference type="InterPro" id="IPR036890">
    <property type="entry name" value="HATPase_C_sf"/>
</dbReference>
<dbReference type="Gene3D" id="3.30.450.40">
    <property type="match status" value="1"/>
</dbReference>
<sequence length="887" mass="99476">MAMKQLLVIDDSSTFREAIELAGKAHGWEVCAEDKLDKITGWLINHSPSVVLLDWQLPGQQRQRYVELLQMQELTECTLLLSGAMDDARKRFVKDYGLAGIRLKPLDLERFDREIQLPLSQPTKEARLSSQSERTLTLEEFADESPVAIDMLNRDLVHVTWGNKKAQEEPLGSEEHLIIKWLHAEIEASRRGNVRRIDWDGEKGCFFESTLYRSGDNYALTRDWRDKNERPRDHEFLNLEEENPTLENWLQAVAGFLAKRYAISRFRVYKIAPLPHTEGLEDEHLPLVVPEFQSGSGIEPDTNDWLRTGFQQNEIPDIDSALQKGYTPTPEPVHGAMQGVRNPHIPRVQYGESGTFRVLFPVDLDDGQTVALLAMDRRLDHIGALRGFDRAVVDLATRMASDEAGVLNERQWNLMKGLVEDIGRRIAAWLENDEKDRVVEWHKAISKMLISTFADTASSPEMIYDGISQVCTALADKWNEEKKDGKRKISGHVRGITPWPEQDEKGPPVSAWCIAIVDDRQGWQVVAVSGMAYESCRSNGGWVGIPHAIAAQGEPWKAAVIQAFQAWSKTEEGAPCECLGDDMRHQIGSWLGVPMRVEGKTQALMVVHSPHACYFTQFHSQLMEYAAERLLPLLAAALRETRARNAFTAAVMHEVKNESHAARQLMDQVQCEAGETEWAKNLIEIRCYLDELNALGQDTLDIFRVGGGGRIQASGNKKDEGATTTTLNRLLENATLGWRILYEDTKFDIQCPDELATRGIAIPHALDFQRALRVLLHNAFRHGRDWVRVAARLGDKTGGNHRLELTITNTAYRDMVASLAQTSDSAVDQPSASPMIRGRLGLVVARQLATEAGGVLGTLQYKEGEGDSGRAEITLSWPVDVRPAIDG</sequence>
<keyword evidence="1" id="KW-0597">Phosphoprotein</keyword>
<dbReference type="SUPFAM" id="SSF52172">
    <property type="entry name" value="CheY-like"/>
    <property type="match status" value="1"/>
</dbReference>
<dbReference type="GO" id="GO:0000160">
    <property type="term" value="P:phosphorelay signal transduction system"/>
    <property type="evidence" value="ECO:0007669"/>
    <property type="project" value="InterPro"/>
</dbReference>
<accession>A0A450UD51</accession>
<dbReference type="EMBL" id="CAADFG010000021">
    <property type="protein sequence ID" value="VFJ90355.1"/>
    <property type="molecule type" value="Genomic_DNA"/>
</dbReference>
<evidence type="ECO:0000313" key="4">
    <source>
        <dbReference type="EMBL" id="VFJ91572.1"/>
    </source>
</evidence>
<evidence type="ECO:0000313" key="5">
    <source>
        <dbReference type="EMBL" id="VFJ98157.1"/>
    </source>
</evidence>
<dbReference type="InterPro" id="IPR001789">
    <property type="entry name" value="Sig_transdc_resp-reg_receiver"/>
</dbReference>
<evidence type="ECO:0000313" key="3">
    <source>
        <dbReference type="EMBL" id="VFJ90355.1"/>
    </source>
</evidence>
<dbReference type="SUPFAM" id="SSF55781">
    <property type="entry name" value="GAF domain-like"/>
    <property type="match status" value="1"/>
</dbReference>